<dbReference type="InterPro" id="IPR019318">
    <property type="entry name" value="Gua_nucleotide_exch_fac_Ric8"/>
</dbReference>
<name>A0A9P7S457_9AGAR</name>
<dbReference type="PANTHER" id="PTHR12425">
    <property type="entry name" value="SYNEMBRYN"/>
    <property type="match status" value="1"/>
</dbReference>
<dbReference type="Pfam" id="PF10165">
    <property type="entry name" value="Ric8"/>
    <property type="match status" value="1"/>
</dbReference>
<dbReference type="PANTHER" id="PTHR12425:SF5">
    <property type="entry name" value="SYNEMBRYN"/>
    <property type="match status" value="1"/>
</dbReference>
<evidence type="ECO:0000256" key="2">
    <source>
        <dbReference type="ARBA" id="ARBA00022658"/>
    </source>
</evidence>
<dbReference type="KEGG" id="more:E1B28_005872"/>
<sequence>MLGVELFDAMRARVFGQRVHKELELGQGDGSGSGGGSGAASPVKFLMLGFWSQCLLHRTYTSPPTIKRPDVVQHTQDLLDKSLAFYLPKSESPDSDSIRDFAKSKHPSEDLDDILSPLIILATHLCIGDVSARNRICNWIVLEDMERDPEKPLDERPNILGRYIRLMGSVYHKRLNESTGELLYAMCRQDAGVLCSKVGYGHVAG</sequence>
<evidence type="ECO:0000256" key="3">
    <source>
        <dbReference type="ARBA" id="ARBA00023186"/>
    </source>
</evidence>
<dbReference type="GO" id="GO:0005737">
    <property type="term" value="C:cytoplasm"/>
    <property type="evidence" value="ECO:0007669"/>
    <property type="project" value="TreeGrafter"/>
</dbReference>
<accession>A0A9P7S457</accession>
<evidence type="ECO:0000313" key="5">
    <source>
        <dbReference type="Proteomes" id="UP001049176"/>
    </source>
</evidence>
<dbReference type="GO" id="GO:0005085">
    <property type="term" value="F:guanyl-nucleotide exchange factor activity"/>
    <property type="evidence" value="ECO:0007669"/>
    <property type="project" value="UniProtKB-KW"/>
</dbReference>
<dbReference type="EMBL" id="CM032183">
    <property type="protein sequence ID" value="KAG7095084.1"/>
    <property type="molecule type" value="Genomic_DNA"/>
</dbReference>
<comment type="caution">
    <text evidence="4">The sequence shown here is derived from an EMBL/GenBank/DDBJ whole genome shotgun (WGS) entry which is preliminary data.</text>
</comment>
<gene>
    <name evidence="4" type="ORF">E1B28_005872</name>
</gene>
<dbReference type="RefSeq" id="XP_043011554.1">
    <property type="nucleotide sequence ID" value="XM_043150466.1"/>
</dbReference>
<evidence type="ECO:0000313" key="4">
    <source>
        <dbReference type="EMBL" id="KAG7095084.1"/>
    </source>
</evidence>
<comment type="similarity">
    <text evidence="1">Belongs to the synembryn family.</text>
</comment>
<organism evidence="4 5">
    <name type="scientific">Marasmius oreades</name>
    <name type="common">fairy-ring Marasmius</name>
    <dbReference type="NCBI Taxonomy" id="181124"/>
    <lineage>
        <taxon>Eukaryota</taxon>
        <taxon>Fungi</taxon>
        <taxon>Dikarya</taxon>
        <taxon>Basidiomycota</taxon>
        <taxon>Agaricomycotina</taxon>
        <taxon>Agaricomycetes</taxon>
        <taxon>Agaricomycetidae</taxon>
        <taxon>Agaricales</taxon>
        <taxon>Marasmiineae</taxon>
        <taxon>Marasmiaceae</taxon>
        <taxon>Marasmius</taxon>
    </lineage>
</organism>
<reference evidence="4" key="1">
    <citation type="journal article" date="2021" name="Genome Biol. Evol.">
        <title>The assembled and annotated genome of the fairy-ring fungus Marasmius oreades.</title>
        <authorList>
            <person name="Hiltunen M."/>
            <person name="Ament-Velasquez S.L."/>
            <person name="Johannesson H."/>
        </authorList>
    </citation>
    <scope>NUCLEOTIDE SEQUENCE</scope>
    <source>
        <strain evidence="4">03SP1</strain>
    </source>
</reference>
<evidence type="ECO:0000256" key="1">
    <source>
        <dbReference type="ARBA" id="ARBA00009049"/>
    </source>
</evidence>
<dbReference type="OrthoDB" id="5585685at2759"/>
<keyword evidence="3" id="KW-0143">Chaperone</keyword>
<dbReference type="GeneID" id="66074948"/>
<keyword evidence="2" id="KW-0344">Guanine-nucleotide releasing factor</keyword>
<protein>
    <submittedName>
        <fullName evidence="4">Uncharacterized protein</fullName>
    </submittedName>
</protein>
<proteinExistence type="inferred from homology"/>
<dbReference type="GO" id="GO:0001965">
    <property type="term" value="F:G-protein alpha-subunit binding"/>
    <property type="evidence" value="ECO:0007669"/>
    <property type="project" value="TreeGrafter"/>
</dbReference>
<dbReference type="Proteomes" id="UP001049176">
    <property type="component" value="Chromosome 3"/>
</dbReference>
<dbReference type="AlphaFoldDB" id="A0A9P7S457"/>
<dbReference type="GO" id="GO:0007186">
    <property type="term" value="P:G protein-coupled receptor signaling pathway"/>
    <property type="evidence" value="ECO:0007669"/>
    <property type="project" value="TreeGrafter"/>
</dbReference>
<keyword evidence="5" id="KW-1185">Reference proteome</keyword>